<evidence type="ECO:0000256" key="1">
    <source>
        <dbReference type="ARBA" id="ARBA00008348"/>
    </source>
</evidence>
<keyword evidence="2 4" id="KW-0413">Isomerase</keyword>
<dbReference type="NCBIfam" id="TIGR00093">
    <property type="entry name" value="pseudouridine synthase"/>
    <property type="match status" value="1"/>
</dbReference>
<sequence length="238" mass="26673">MEDKKRLSKVLAAAGVASRRASEELIFKGRVTVNDEVILVPQTLVCAQKDQICVDNEPIQAEGKKVYYLLNKPHGFICSNAPLGTKKRVVDLFAHLPYRLFTIGRLDRDTTGLLLVTNDGHFANKVIHPSSNIQKEYLIKTLQEVTDLHLKQISKGIFIEGSFIKPIRVVKVRKGTLKIVVKEGKKREVRLLVQAANLEILELCRIRIGGLLLGSIAEGDFRSMSETEKQIIFQSSDL</sequence>
<dbReference type="SUPFAM" id="SSF55174">
    <property type="entry name" value="Alpha-L RNA-binding motif"/>
    <property type="match status" value="1"/>
</dbReference>
<keyword evidence="3" id="KW-0694">RNA-binding</keyword>
<dbReference type="CDD" id="cd00165">
    <property type="entry name" value="S4"/>
    <property type="match status" value="1"/>
</dbReference>
<dbReference type="RefSeq" id="WP_215217630.1">
    <property type="nucleotide sequence ID" value="NZ_CP075587.1"/>
</dbReference>
<evidence type="ECO:0000256" key="4">
    <source>
        <dbReference type="RuleBase" id="RU003887"/>
    </source>
</evidence>
<dbReference type="InterPro" id="IPR006145">
    <property type="entry name" value="PsdUridine_synth_RsuA/RluA"/>
</dbReference>
<dbReference type="SUPFAM" id="SSF55120">
    <property type="entry name" value="Pseudouridine synthase"/>
    <property type="match status" value="1"/>
</dbReference>
<dbReference type="Proteomes" id="UP000826014">
    <property type="component" value="Chromosome"/>
</dbReference>
<reference evidence="6 7" key="1">
    <citation type="journal article" date="2022" name="bioRxiv">
        <title>Ecology and evolution of chlamydial symbionts of arthropods.</title>
        <authorList>
            <person name="Halter T."/>
            <person name="Koestlbacher S."/>
            <person name="Collingro A."/>
            <person name="Sixt B.S."/>
            <person name="Toenshoff E.R."/>
            <person name="Hendrickx F."/>
            <person name="Kostanjsek R."/>
            <person name="Horn M."/>
        </authorList>
    </citation>
    <scope>NUCLEOTIDE SEQUENCE [LARGE SCALE GENOMIC DNA]</scope>
    <source>
        <strain evidence="6">W744xW776</strain>
    </source>
</reference>
<dbReference type="Gene3D" id="3.30.70.580">
    <property type="entry name" value="Pseudouridine synthase I, catalytic domain, N-terminal subdomain"/>
    <property type="match status" value="1"/>
</dbReference>
<accession>A0ABX8V2J6</accession>
<dbReference type="EC" id="5.4.99.-" evidence="4"/>
<evidence type="ECO:0000256" key="2">
    <source>
        <dbReference type="ARBA" id="ARBA00023235"/>
    </source>
</evidence>
<dbReference type="InterPro" id="IPR036986">
    <property type="entry name" value="S4_RNA-bd_sf"/>
</dbReference>
<dbReference type="InterPro" id="IPR000748">
    <property type="entry name" value="PsdUridine_synth_RsuA/RluB/E/F"/>
</dbReference>
<dbReference type="GO" id="GO:0160139">
    <property type="term" value="F:23S rRNA pseudouridine(2605) synthase activity"/>
    <property type="evidence" value="ECO:0007669"/>
    <property type="project" value="UniProtKB-EC"/>
</dbReference>
<name>A0ABX8V2J6_9BACT</name>
<proteinExistence type="inferred from homology"/>
<dbReference type="Pfam" id="PF01479">
    <property type="entry name" value="S4"/>
    <property type="match status" value="1"/>
</dbReference>
<dbReference type="Pfam" id="PF00849">
    <property type="entry name" value="PseudoU_synth_2"/>
    <property type="match status" value="1"/>
</dbReference>
<dbReference type="InterPro" id="IPR020103">
    <property type="entry name" value="PsdUridine_synth_cat_dom_sf"/>
</dbReference>
<dbReference type="Gene3D" id="3.30.70.1560">
    <property type="entry name" value="Alpha-L RNA-binding motif"/>
    <property type="match status" value="1"/>
</dbReference>
<dbReference type="PANTHER" id="PTHR47683:SF2">
    <property type="entry name" value="RNA-BINDING S4 DOMAIN-CONTAINING PROTEIN"/>
    <property type="match status" value="1"/>
</dbReference>
<dbReference type="PROSITE" id="PS50889">
    <property type="entry name" value="S4"/>
    <property type="match status" value="1"/>
</dbReference>
<gene>
    <name evidence="6" type="ORF">RHABOEDO_001769</name>
</gene>
<dbReference type="InterPro" id="IPR042092">
    <property type="entry name" value="PsdUridine_s_RsuA/RluB/E/F_cat"/>
</dbReference>
<protein>
    <recommendedName>
        <fullName evidence="4">Pseudouridine synthase</fullName>
        <ecNumber evidence="4">5.4.99.-</ecNumber>
    </recommendedName>
</protein>
<organism evidence="6 7">
    <name type="scientific">Candidatus Rhabdochlamydia oedothoracis</name>
    <dbReference type="NCBI Taxonomy" id="2720720"/>
    <lineage>
        <taxon>Bacteria</taxon>
        <taxon>Pseudomonadati</taxon>
        <taxon>Chlamydiota</taxon>
        <taxon>Chlamydiia</taxon>
        <taxon>Parachlamydiales</taxon>
        <taxon>Candidatus Rhabdochlamydiaceae</taxon>
        <taxon>Candidatus Rhabdochlamydia</taxon>
    </lineage>
</organism>
<comment type="similarity">
    <text evidence="1 4">Belongs to the pseudouridine synthase RsuA family.</text>
</comment>
<dbReference type="InterPro" id="IPR002942">
    <property type="entry name" value="S4_RNA-bd"/>
</dbReference>
<dbReference type="SMART" id="SM00363">
    <property type="entry name" value="S4"/>
    <property type="match status" value="1"/>
</dbReference>
<evidence type="ECO:0000259" key="5">
    <source>
        <dbReference type="SMART" id="SM00363"/>
    </source>
</evidence>
<evidence type="ECO:0000313" key="6">
    <source>
        <dbReference type="EMBL" id="QYF49428.1"/>
    </source>
</evidence>
<keyword evidence="7" id="KW-1185">Reference proteome</keyword>
<dbReference type="Gene3D" id="3.10.290.10">
    <property type="entry name" value="RNA-binding S4 domain"/>
    <property type="match status" value="1"/>
</dbReference>
<dbReference type="EMBL" id="CP075587">
    <property type="protein sequence ID" value="QYF49428.1"/>
    <property type="molecule type" value="Genomic_DNA"/>
</dbReference>
<dbReference type="InterPro" id="IPR050343">
    <property type="entry name" value="RsuA_PseudoU_synthase"/>
</dbReference>
<dbReference type="PANTHER" id="PTHR47683">
    <property type="entry name" value="PSEUDOURIDINE SYNTHASE FAMILY PROTEIN-RELATED"/>
    <property type="match status" value="1"/>
</dbReference>
<dbReference type="InterPro" id="IPR020094">
    <property type="entry name" value="TruA/RsuA/RluB/E/F_N"/>
</dbReference>
<feature type="domain" description="RNA-binding S4" evidence="5">
    <location>
        <begin position="5"/>
        <end position="64"/>
    </location>
</feature>
<dbReference type="InterPro" id="IPR018496">
    <property type="entry name" value="PsdUridine_synth_RsuA/RluB_CS"/>
</dbReference>
<dbReference type="PROSITE" id="PS01149">
    <property type="entry name" value="PSI_RSU"/>
    <property type="match status" value="1"/>
</dbReference>
<evidence type="ECO:0000313" key="7">
    <source>
        <dbReference type="Proteomes" id="UP000826014"/>
    </source>
</evidence>
<evidence type="ECO:0000256" key="3">
    <source>
        <dbReference type="PROSITE-ProRule" id="PRU00182"/>
    </source>
</evidence>